<dbReference type="Gene3D" id="3.30.230.80">
    <property type="match status" value="1"/>
</dbReference>
<dbReference type="Pfam" id="PF00183">
    <property type="entry name" value="HSP90"/>
    <property type="match status" value="1"/>
</dbReference>
<protein>
    <recommendedName>
        <fullName evidence="5">Chaperone protein HtpG</fullName>
    </recommendedName>
    <alternativeName>
        <fullName evidence="5">Heat shock protein HtpG</fullName>
    </alternativeName>
    <alternativeName>
        <fullName evidence="5">High temperature protein G</fullName>
    </alternativeName>
</protein>
<dbReference type="Proteomes" id="UP001596114">
    <property type="component" value="Unassembled WGS sequence"/>
</dbReference>
<keyword evidence="8" id="KW-1185">Reference proteome</keyword>
<dbReference type="EMBL" id="JBHSNF010000001">
    <property type="protein sequence ID" value="MFC5525133.1"/>
    <property type="molecule type" value="Genomic_DNA"/>
</dbReference>
<dbReference type="RefSeq" id="WP_377317928.1">
    <property type="nucleotide sequence ID" value="NZ_JBHSNF010000001.1"/>
</dbReference>
<dbReference type="SUPFAM" id="SSF110942">
    <property type="entry name" value="HSP90 C-terminal domain"/>
    <property type="match status" value="1"/>
</dbReference>
<keyword evidence="2 5" id="KW-0547">Nucleotide-binding</keyword>
<dbReference type="HAMAP" id="MF_00505">
    <property type="entry name" value="HSP90"/>
    <property type="match status" value="1"/>
</dbReference>
<accession>A0ABW0QK35</accession>
<dbReference type="InterPro" id="IPR003594">
    <property type="entry name" value="HATPase_dom"/>
</dbReference>
<evidence type="ECO:0000256" key="5">
    <source>
        <dbReference type="HAMAP-Rule" id="MF_00505"/>
    </source>
</evidence>
<comment type="caution">
    <text evidence="7">The sequence shown here is derived from an EMBL/GenBank/DDBJ whole genome shotgun (WGS) entry which is preliminary data.</text>
</comment>
<comment type="function">
    <text evidence="5">Molecular chaperone. Has ATPase activity.</text>
</comment>
<comment type="caution">
    <text evidence="5">Lacks conserved residue(s) required for the propagation of feature annotation.</text>
</comment>
<dbReference type="InterPro" id="IPR019805">
    <property type="entry name" value="Heat_shock_protein_90_CS"/>
</dbReference>
<organism evidence="7 8">
    <name type="scientific">Rhodanobacter ginsengisoli</name>
    <dbReference type="NCBI Taxonomy" id="418646"/>
    <lineage>
        <taxon>Bacteria</taxon>
        <taxon>Pseudomonadati</taxon>
        <taxon>Pseudomonadota</taxon>
        <taxon>Gammaproteobacteria</taxon>
        <taxon>Lysobacterales</taxon>
        <taxon>Rhodanobacteraceae</taxon>
        <taxon>Rhodanobacter</taxon>
    </lineage>
</organism>
<gene>
    <name evidence="5 7" type="primary">htpG</name>
    <name evidence="7" type="ORF">ACFPPA_05195</name>
</gene>
<comment type="similarity">
    <text evidence="1 5">Belongs to the heat shock protein 90 family.</text>
</comment>
<feature type="region of interest" description="C" evidence="5">
    <location>
        <begin position="551"/>
        <end position="622"/>
    </location>
</feature>
<dbReference type="InterPro" id="IPR037196">
    <property type="entry name" value="HSP90_C"/>
</dbReference>
<evidence type="ECO:0000256" key="4">
    <source>
        <dbReference type="ARBA" id="ARBA00023186"/>
    </source>
</evidence>
<dbReference type="PANTHER" id="PTHR11528">
    <property type="entry name" value="HEAT SHOCK PROTEIN 90 FAMILY MEMBER"/>
    <property type="match status" value="1"/>
</dbReference>
<dbReference type="Pfam" id="PF13589">
    <property type="entry name" value="HATPase_c_3"/>
    <property type="match status" value="1"/>
</dbReference>
<dbReference type="NCBIfam" id="NF003555">
    <property type="entry name" value="PRK05218.1"/>
    <property type="match status" value="1"/>
</dbReference>
<evidence type="ECO:0000256" key="2">
    <source>
        <dbReference type="ARBA" id="ARBA00022741"/>
    </source>
</evidence>
<feature type="domain" description="Histidine kinase/HSP90-like ATPase" evidence="6">
    <location>
        <begin position="28"/>
        <end position="185"/>
    </location>
</feature>
<keyword evidence="5" id="KW-0346">Stress response</keyword>
<dbReference type="Gene3D" id="1.20.120.790">
    <property type="entry name" value="Heat shock protein 90, C-terminal domain"/>
    <property type="match status" value="1"/>
</dbReference>
<dbReference type="InterPro" id="IPR001404">
    <property type="entry name" value="Hsp90_fam"/>
</dbReference>
<reference evidence="8" key="1">
    <citation type="journal article" date="2019" name="Int. J. Syst. Evol. Microbiol.">
        <title>The Global Catalogue of Microorganisms (GCM) 10K type strain sequencing project: providing services to taxonomists for standard genome sequencing and annotation.</title>
        <authorList>
            <consortium name="The Broad Institute Genomics Platform"/>
            <consortium name="The Broad Institute Genome Sequencing Center for Infectious Disease"/>
            <person name="Wu L."/>
            <person name="Ma J."/>
        </authorList>
    </citation>
    <scope>NUCLEOTIDE SEQUENCE [LARGE SCALE GENOMIC DNA]</scope>
    <source>
        <strain evidence="8">CGMCC 1.16619</strain>
    </source>
</reference>
<evidence type="ECO:0000256" key="1">
    <source>
        <dbReference type="ARBA" id="ARBA00008239"/>
    </source>
</evidence>
<keyword evidence="4 5" id="KW-0143">Chaperone</keyword>
<dbReference type="InterPro" id="IPR036890">
    <property type="entry name" value="HATPase_C_sf"/>
</dbReference>
<dbReference type="PIRSF" id="PIRSF002583">
    <property type="entry name" value="Hsp90"/>
    <property type="match status" value="1"/>
</dbReference>
<dbReference type="PROSITE" id="PS00298">
    <property type="entry name" value="HSP90"/>
    <property type="match status" value="1"/>
</dbReference>
<keyword evidence="3 5" id="KW-0067">ATP-binding</keyword>
<evidence type="ECO:0000256" key="3">
    <source>
        <dbReference type="ARBA" id="ARBA00022840"/>
    </source>
</evidence>
<sequence length="622" mass="69380">MNAPAETRKFEAEVAQVLHLVTHSLYSHKEIFLRELISNASDACDKLRFESIANPELSAGDSELHIDVSWDPAARTITVRDNGVGMNRDEVVANIGTIASSGTRRFLEAMSGQQKADARLIGQFGVGFYSAFVVADKVTVLSRRADAPASEGVKWESDGKGEYSLEQVELAERGTSVILHLKADEDEFLKSWQLRSLIRKYSDHVAFPIRMPKEKDDKPTDEWETANTASALWTKPKADISDEDYQSFYKSLGHDFNDALAWTHNRVEGSQSFTTLLYLPSQPPFDLMMGGRDERKGLKLYIKRVFVMDAAEELLPNYLRFVRGVVDADDLPLNVSRELLQKNRQLDRIKAACVKRVLDLIEKLAKDEPEKFATFYQAFGNTLKEGISEDANNRERIAKLLRFASTRGEAARQDVSLDDYIGRMPVGQDAIWYITADSYAAAAGSPQLEAFKAKGIEVLLMFDRIDEWMIGSLSEYEGKKLKSVAKGDVPLDEADKKKQEEASKEAEPLLKKLKDLLGDRVGEVKVSARLTDSPSCLALSDYEMAPHLARLLREAGQDLPESRPTLEINPAHALVKRVEAEADEAKARDLATLLLEQAEISAGAQLPDPAAFVQRMNRVLLG</sequence>
<proteinExistence type="inferred from homology"/>
<dbReference type="InterPro" id="IPR020575">
    <property type="entry name" value="Hsp90_N"/>
</dbReference>
<keyword evidence="5" id="KW-0963">Cytoplasm</keyword>
<evidence type="ECO:0000313" key="7">
    <source>
        <dbReference type="EMBL" id="MFC5525133.1"/>
    </source>
</evidence>
<dbReference type="SMART" id="SM00387">
    <property type="entry name" value="HATPase_c"/>
    <property type="match status" value="1"/>
</dbReference>
<dbReference type="Gene3D" id="3.40.50.11260">
    <property type="match status" value="1"/>
</dbReference>
<evidence type="ECO:0000259" key="6">
    <source>
        <dbReference type="SMART" id="SM00387"/>
    </source>
</evidence>
<dbReference type="PRINTS" id="PR00775">
    <property type="entry name" value="HEATSHOCK90"/>
</dbReference>
<comment type="subcellular location">
    <subcellularLocation>
        <location evidence="5">Cytoplasm</location>
    </subcellularLocation>
</comment>
<feature type="region of interest" description="A; substrate-binding" evidence="5">
    <location>
        <begin position="1"/>
        <end position="337"/>
    </location>
</feature>
<comment type="subunit">
    <text evidence="5">Homodimer.</text>
</comment>
<dbReference type="SUPFAM" id="SSF54211">
    <property type="entry name" value="Ribosomal protein S5 domain 2-like"/>
    <property type="match status" value="1"/>
</dbReference>
<dbReference type="CDD" id="cd16927">
    <property type="entry name" value="HATPase_Hsp90-like"/>
    <property type="match status" value="1"/>
</dbReference>
<dbReference type="InterPro" id="IPR020568">
    <property type="entry name" value="Ribosomal_Su5_D2-typ_SF"/>
</dbReference>
<dbReference type="Gene3D" id="3.30.565.10">
    <property type="entry name" value="Histidine kinase-like ATPase, C-terminal domain"/>
    <property type="match status" value="1"/>
</dbReference>
<evidence type="ECO:0000313" key="8">
    <source>
        <dbReference type="Proteomes" id="UP001596114"/>
    </source>
</evidence>
<name>A0ABW0QK35_9GAMM</name>
<dbReference type="SUPFAM" id="SSF55874">
    <property type="entry name" value="ATPase domain of HSP90 chaperone/DNA topoisomerase II/histidine kinase"/>
    <property type="match status" value="1"/>
</dbReference>